<evidence type="ECO:0000313" key="1">
    <source>
        <dbReference type="EMBL" id="SEK94923.1"/>
    </source>
</evidence>
<name>A0A1H7L7A1_9BURK</name>
<protein>
    <submittedName>
        <fullName evidence="1">Uncharacterized protein</fullName>
    </submittedName>
</protein>
<reference evidence="2" key="1">
    <citation type="submission" date="2016-10" db="EMBL/GenBank/DDBJ databases">
        <authorList>
            <person name="Varghese N."/>
            <person name="Submissions S."/>
        </authorList>
    </citation>
    <scope>NUCLEOTIDE SEQUENCE [LARGE SCALE GENOMIC DNA]</scope>
    <source>
        <strain evidence="2">LMG 26416</strain>
    </source>
</reference>
<dbReference type="Proteomes" id="UP000199120">
    <property type="component" value="Unassembled WGS sequence"/>
</dbReference>
<sequence length="105" mass="11545">MLFKNSTVIVAAATSAARGGEKLSEIEVFAVHALEMDASKGVRMLEWLLVSSVTTPAHAEAIERIGGYVRCGTIGSRYRMLMNGCCFEAWKFDKLDLCGPLLYLR</sequence>
<accession>A0A1H7L7A1</accession>
<dbReference type="OrthoDB" id="8617434at2"/>
<gene>
    <name evidence="1" type="ORF">SAMN05192542_104220</name>
</gene>
<dbReference type="Gene3D" id="3.90.350.10">
    <property type="entry name" value="Transposase Inhibitor Protein From Tn5, Chain A, domain 1"/>
    <property type="match status" value="1"/>
</dbReference>
<dbReference type="RefSeq" id="WP_090729952.1">
    <property type="nucleotide sequence ID" value="NZ_FNSR01000002.1"/>
</dbReference>
<organism evidence="1 2">
    <name type="scientific">Paraburkholderia caballeronis</name>
    <dbReference type="NCBI Taxonomy" id="416943"/>
    <lineage>
        <taxon>Bacteria</taxon>
        <taxon>Pseudomonadati</taxon>
        <taxon>Pseudomonadota</taxon>
        <taxon>Betaproteobacteria</taxon>
        <taxon>Burkholderiales</taxon>
        <taxon>Burkholderiaceae</taxon>
        <taxon>Paraburkholderia</taxon>
    </lineage>
</organism>
<dbReference type="AlphaFoldDB" id="A0A1H7L7A1"/>
<proteinExistence type="predicted"/>
<keyword evidence="2" id="KW-1185">Reference proteome</keyword>
<evidence type="ECO:0000313" key="2">
    <source>
        <dbReference type="Proteomes" id="UP000199120"/>
    </source>
</evidence>
<dbReference type="EMBL" id="FOAJ01000004">
    <property type="protein sequence ID" value="SEK94923.1"/>
    <property type="molecule type" value="Genomic_DNA"/>
</dbReference>